<sequence length="697" mass="80301">MTGKELPKKHGQFRSKKKLSNARQSRKPAKSSKNNTEQKKVKCAKTNWVNRLTSVRKRGTEFSHFGNPWGSIQEKYVQMDEDPGLWRWPSSTVVGPHHSHSQTCSVTNKSTRYPQCWIVSNGILEKKQEQEYADASVNFSASLKEESITFLDFCILTFEKLSSVFGRNPDYYNRVSQELLKKQFLLMSNFDSVIKDFSEKVGVCQPNHFKVPSVLQFMNINIHYLLALRRAADQEIKAFEKEVAIITGERLGRDKNPKFANFVNFSESSVERYIHMACDILNSYSGQKYGCKKEWSAFCEVNGKTSKVISARSNRFVHFFEGAAALMHHYVDIATFFTESYNSGTRNVIQESVQDDLFDETLQSLLCVLALVYLKVIGPYWQLLTSKAKYIDFRKYVQSLYQKLYEWSSDATPLLFKKFTDDNVFHRFLFPEEEHYYGVFSFCNPKNQYFPFIAKCLERVMKSFVSVTVKYLADFLPGGIYDHEPSTDACAKLKFCQLQHLMGNYPYGHHYSDTYRMPPNSKLQRNCYTSCMENSQVLNCKVLPQEFQNSAMIVSTVVSNGGPCKTKRDVDNLLFRLEGASLAKKLEAIQMQINYQKNILGVTDTNFSHIGLSLKDMVEKLKMVLADEDYTHTADRKERYSSDYQQAPRLQHWEVNAASTMLGSYDDDCLDDNSIYVNMAQCAVQAFENQDDEFCIS</sequence>
<dbReference type="RefSeq" id="XP_028673851.1">
    <property type="nucleotide sequence ID" value="XM_028818018.2"/>
</dbReference>
<dbReference type="Ensembl" id="ENSECRT00000019958.1">
    <property type="protein sequence ID" value="ENSECRP00000019562.1"/>
    <property type="gene ID" value="ENSECRG00000013079.1"/>
</dbReference>
<dbReference type="Proteomes" id="UP000694620">
    <property type="component" value="Chromosome 13"/>
</dbReference>
<dbReference type="PANTHER" id="PTHR11046:SF15">
    <property type="entry name" value="RIBOFLAVIN TRANSPORTER 1 ISOFORM X1"/>
    <property type="match status" value="1"/>
</dbReference>
<dbReference type="AlphaFoldDB" id="A0A8C4SP30"/>
<dbReference type="GO" id="GO:0000175">
    <property type="term" value="F:3'-5'-RNA exonuclease activity"/>
    <property type="evidence" value="ECO:0007669"/>
    <property type="project" value="InterPro"/>
</dbReference>
<dbReference type="InterPro" id="IPR022894">
    <property type="entry name" value="Oligoribonuclease"/>
</dbReference>
<proteinExistence type="predicted"/>
<keyword evidence="4" id="KW-1185">Reference proteome</keyword>
<evidence type="ECO:0000256" key="1">
    <source>
        <dbReference type="ARBA" id="ARBA00022722"/>
    </source>
</evidence>
<feature type="compositionally biased region" description="Basic residues" evidence="2">
    <location>
        <begin position="9"/>
        <end position="30"/>
    </location>
</feature>
<accession>A0A8C4SP30</accession>
<keyword evidence="1" id="KW-0540">Nuclease</keyword>
<evidence type="ECO:0000313" key="3">
    <source>
        <dbReference type="Ensembl" id="ENSECRP00000019562.1"/>
    </source>
</evidence>
<dbReference type="PANTHER" id="PTHR11046">
    <property type="entry name" value="OLIGORIBONUCLEASE, MITOCHONDRIAL"/>
    <property type="match status" value="1"/>
</dbReference>
<organism evidence="3 4">
    <name type="scientific">Erpetoichthys calabaricus</name>
    <name type="common">Rope fish</name>
    <name type="synonym">Calamoichthys calabaricus</name>
    <dbReference type="NCBI Taxonomy" id="27687"/>
    <lineage>
        <taxon>Eukaryota</taxon>
        <taxon>Metazoa</taxon>
        <taxon>Chordata</taxon>
        <taxon>Craniata</taxon>
        <taxon>Vertebrata</taxon>
        <taxon>Euteleostomi</taxon>
        <taxon>Actinopterygii</taxon>
        <taxon>Polypteriformes</taxon>
        <taxon>Polypteridae</taxon>
        <taxon>Erpetoichthys</taxon>
    </lineage>
</organism>
<keyword evidence="1" id="KW-0378">Hydrolase</keyword>
<reference evidence="3" key="2">
    <citation type="submission" date="2025-08" db="UniProtKB">
        <authorList>
            <consortium name="Ensembl"/>
        </authorList>
    </citation>
    <scope>IDENTIFICATION</scope>
</reference>
<protein>
    <submittedName>
        <fullName evidence="3">Uncharacterized protein</fullName>
    </submittedName>
</protein>
<dbReference type="OrthoDB" id="8644426at2759"/>
<reference evidence="3" key="1">
    <citation type="submission" date="2021-06" db="EMBL/GenBank/DDBJ databases">
        <authorList>
            <consortium name="Wellcome Sanger Institute Data Sharing"/>
        </authorList>
    </citation>
    <scope>NUCLEOTIDE SEQUENCE [LARGE SCALE GENOMIC DNA]</scope>
</reference>
<gene>
    <name evidence="3" type="primary">slc52a2</name>
</gene>
<evidence type="ECO:0000256" key="2">
    <source>
        <dbReference type="SAM" id="MobiDB-lite"/>
    </source>
</evidence>
<name>A0A8C4SP30_ERPCA</name>
<reference evidence="3" key="3">
    <citation type="submission" date="2025-09" db="UniProtKB">
        <authorList>
            <consortium name="Ensembl"/>
        </authorList>
    </citation>
    <scope>IDENTIFICATION</scope>
</reference>
<evidence type="ECO:0000313" key="4">
    <source>
        <dbReference type="Proteomes" id="UP000694620"/>
    </source>
</evidence>
<dbReference type="RefSeq" id="XP_028673852.1">
    <property type="nucleotide sequence ID" value="XM_028818019.2"/>
</dbReference>
<dbReference type="GeneID" id="114664042"/>
<dbReference type="CTD" id="79581"/>
<feature type="region of interest" description="Disordered" evidence="2">
    <location>
        <begin position="1"/>
        <end position="41"/>
    </location>
</feature>